<evidence type="ECO:0000256" key="1">
    <source>
        <dbReference type="SAM" id="Phobius"/>
    </source>
</evidence>
<feature type="transmembrane region" description="Helical" evidence="1">
    <location>
        <begin position="158"/>
        <end position="179"/>
    </location>
</feature>
<feature type="transmembrane region" description="Helical" evidence="1">
    <location>
        <begin position="127"/>
        <end position="146"/>
    </location>
</feature>
<protein>
    <submittedName>
        <fullName evidence="3">Uncharacterized protein</fullName>
    </submittedName>
</protein>
<feature type="transmembrane region" description="Helical" evidence="1">
    <location>
        <begin position="87"/>
        <end position="107"/>
    </location>
</feature>
<keyword evidence="1" id="KW-0812">Transmembrane</keyword>
<evidence type="ECO:0000313" key="2">
    <source>
        <dbReference type="Proteomes" id="UP000887575"/>
    </source>
</evidence>
<name>A0AAF3J5I4_9BILA</name>
<dbReference type="WBParaSite" id="MBELARI_LOCUS17501">
    <property type="protein sequence ID" value="MBELARI_LOCUS17501"/>
    <property type="gene ID" value="MBELARI_LOCUS17501"/>
</dbReference>
<feature type="transmembrane region" description="Helical" evidence="1">
    <location>
        <begin position="185"/>
        <end position="207"/>
    </location>
</feature>
<keyword evidence="1" id="KW-1133">Transmembrane helix</keyword>
<reference evidence="3" key="1">
    <citation type="submission" date="2024-02" db="UniProtKB">
        <authorList>
            <consortium name="WormBaseParasite"/>
        </authorList>
    </citation>
    <scope>IDENTIFICATION</scope>
</reference>
<sequence length="228" mass="26079">MSVSISSTSQRSCPKCLTSFCEKCGYHGYENIYERASFYESRSSHFSSPSQAPSFLRPIVAPPSQCPLHSCKLQETCWPKMRQMEKLFLFTFSTTFLVCSIVEWGFFNLPTLGSHLSTGFKVDAHSLLRTFFDNGIPVYYSFLWLLGVFSIQCKSWRCLLAVIGILLLFSVLQALHLLFHLLGDHYWQGMVLLLGIDLSMIAILFLVKKHYHYMRLFHEVTSSIACQG</sequence>
<accession>A0AAF3J5I4</accession>
<dbReference type="AlphaFoldDB" id="A0AAF3J5I4"/>
<organism evidence="2 3">
    <name type="scientific">Mesorhabditis belari</name>
    <dbReference type="NCBI Taxonomy" id="2138241"/>
    <lineage>
        <taxon>Eukaryota</taxon>
        <taxon>Metazoa</taxon>
        <taxon>Ecdysozoa</taxon>
        <taxon>Nematoda</taxon>
        <taxon>Chromadorea</taxon>
        <taxon>Rhabditida</taxon>
        <taxon>Rhabditina</taxon>
        <taxon>Rhabditomorpha</taxon>
        <taxon>Rhabditoidea</taxon>
        <taxon>Rhabditidae</taxon>
        <taxon>Mesorhabditinae</taxon>
        <taxon>Mesorhabditis</taxon>
    </lineage>
</organism>
<proteinExistence type="predicted"/>
<evidence type="ECO:0000313" key="3">
    <source>
        <dbReference type="WBParaSite" id="MBELARI_LOCUS17501"/>
    </source>
</evidence>
<dbReference type="Proteomes" id="UP000887575">
    <property type="component" value="Unassembled WGS sequence"/>
</dbReference>
<keyword evidence="2" id="KW-1185">Reference proteome</keyword>
<keyword evidence="1" id="KW-0472">Membrane</keyword>